<feature type="compositionally biased region" description="Polar residues" evidence="1">
    <location>
        <begin position="173"/>
        <end position="186"/>
    </location>
</feature>
<reference evidence="2" key="1">
    <citation type="journal article" date="2023" name="Mol. Phylogenet. Evol.">
        <title>Genome-scale phylogeny and comparative genomics of the fungal order Sordariales.</title>
        <authorList>
            <person name="Hensen N."/>
            <person name="Bonometti L."/>
            <person name="Westerberg I."/>
            <person name="Brannstrom I.O."/>
            <person name="Guillou S."/>
            <person name="Cros-Aarteil S."/>
            <person name="Calhoun S."/>
            <person name="Haridas S."/>
            <person name="Kuo A."/>
            <person name="Mondo S."/>
            <person name="Pangilinan J."/>
            <person name="Riley R."/>
            <person name="LaButti K."/>
            <person name="Andreopoulos B."/>
            <person name="Lipzen A."/>
            <person name="Chen C."/>
            <person name="Yan M."/>
            <person name="Daum C."/>
            <person name="Ng V."/>
            <person name="Clum A."/>
            <person name="Steindorff A."/>
            <person name="Ohm R.A."/>
            <person name="Martin F."/>
            <person name="Silar P."/>
            <person name="Natvig D.O."/>
            <person name="Lalanne C."/>
            <person name="Gautier V."/>
            <person name="Ament-Velasquez S.L."/>
            <person name="Kruys A."/>
            <person name="Hutchinson M.I."/>
            <person name="Powell A.J."/>
            <person name="Barry K."/>
            <person name="Miller A.N."/>
            <person name="Grigoriev I.V."/>
            <person name="Debuchy R."/>
            <person name="Gladieux P."/>
            <person name="Hiltunen Thoren M."/>
            <person name="Johannesson H."/>
        </authorList>
    </citation>
    <scope>NUCLEOTIDE SEQUENCE</scope>
    <source>
        <strain evidence="2">FGSC 1904</strain>
    </source>
</reference>
<dbReference type="Proteomes" id="UP001281003">
    <property type="component" value="Unassembled WGS sequence"/>
</dbReference>
<comment type="caution">
    <text evidence="2">The sequence shown here is derived from an EMBL/GenBank/DDBJ whole genome shotgun (WGS) entry which is preliminary data.</text>
</comment>
<feature type="compositionally biased region" description="Basic and acidic residues" evidence="1">
    <location>
        <begin position="17"/>
        <end position="26"/>
    </location>
</feature>
<feature type="compositionally biased region" description="Acidic residues" evidence="1">
    <location>
        <begin position="116"/>
        <end position="131"/>
    </location>
</feature>
<keyword evidence="3" id="KW-1185">Reference proteome</keyword>
<feature type="compositionally biased region" description="Polar residues" evidence="1">
    <location>
        <begin position="1"/>
        <end position="16"/>
    </location>
</feature>
<protein>
    <submittedName>
        <fullName evidence="2">Uncharacterized protein</fullName>
    </submittedName>
</protein>
<evidence type="ECO:0000313" key="2">
    <source>
        <dbReference type="EMBL" id="KAK3402620.1"/>
    </source>
</evidence>
<feature type="compositionally biased region" description="Basic and acidic residues" evidence="1">
    <location>
        <begin position="39"/>
        <end position="76"/>
    </location>
</feature>
<organism evidence="2 3">
    <name type="scientific">Sordaria brevicollis</name>
    <dbReference type="NCBI Taxonomy" id="83679"/>
    <lineage>
        <taxon>Eukaryota</taxon>
        <taxon>Fungi</taxon>
        <taxon>Dikarya</taxon>
        <taxon>Ascomycota</taxon>
        <taxon>Pezizomycotina</taxon>
        <taxon>Sordariomycetes</taxon>
        <taxon>Sordariomycetidae</taxon>
        <taxon>Sordariales</taxon>
        <taxon>Sordariaceae</taxon>
        <taxon>Sordaria</taxon>
    </lineage>
</organism>
<name>A0AAE0PME9_SORBR</name>
<proteinExistence type="predicted"/>
<dbReference type="EMBL" id="JAUTDP010000001">
    <property type="protein sequence ID" value="KAK3402620.1"/>
    <property type="molecule type" value="Genomic_DNA"/>
</dbReference>
<dbReference type="AlphaFoldDB" id="A0AAE0PME9"/>
<accession>A0AAE0PME9</accession>
<feature type="region of interest" description="Disordered" evidence="1">
    <location>
        <begin position="1"/>
        <end position="186"/>
    </location>
</feature>
<evidence type="ECO:0000313" key="3">
    <source>
        <dbReference type="Proteomes" id="UP001281003"/>
    </source>
</evidence>
<evidence type="ECO:0000256" key="1">
    <source>
        <dbReference type="SAM" id="MobiDB-lite"/>
    </source>
</evidence>
<sequence length="297" mass="32839">MDNNAMDNDSLLNTNQHLHEPSRNHTCDISPLPAVENNTNEREGRKTPYRNDDLHTPLLGEVRDIEPTLTADNKETENDELPNADRNPHQSPLISSGDKGILPPVVAELRGGHGQDEEDDLPEGQQDSEEPEIPHDVSGALARENNMPCTTSKPALPSSMELPSGGADRENSCTRTNNEYQDTSSVNPVSLPISVLETSEEAKEMTAAPSRLDTTEPPSATPVVSALPPLRLSPGSGDLHTSICHYEVVQRIITRSDWTTVPLECLTLLRMILNRRTRTKERMRSVKNDLRLVIKNE</sequence>
<reference evidence="2" key="2">
    <citation type="submission" date="2023-07" db="EMBL/GenBank/DDBJ databases">
        <authorList>
            <consortium name="Lawrence Berkeley National Laboratory"/>
            <person name="Haridas S."/>
            <person name="Hensen N."/>
            <person name="Bonometti L."/>
            <person name="Westerberg I."/>
            <person name="Brannstrom I.O."/>
            <person name="Guillou S."/>
            <person name="Cros-Aarteil S."/>
            <person name="Calhoun S."/>
            <person name="Kuo A."/>
            <person name="Mondo S."/>
            <person name="Pangilinan J."/>
            <person name="Riley R."/>
            <person name="LaButti K."/>
            <person name="Andreopoulos B."/>
            <person name="Lipzen A."/>
            <person name="Chen C."/>
            <person name="Yanf M."/>
            <person name="Daum C."/>
            <person name="Ng V."/>
            <person name="Clum A."/>
            <person name="Steindorff A."/>
            <person name="Ohm R."/>
            <person name="Martin F."/>
            <person name="Silar P."/>
            <person name="Natvig D."/>
            <person name="Lalanne C."/>
            <person name="Gautier V."/>
            <person name="Ament-velasquez S.L."/>
            <person name="Kruys A."/>
            <person name="Hutchinson M.I."/>
            <person name="Powell A.J."/>
            <person name="Barry K."/>
            <person name="Miller A.N."/>
            <person name="Grigoriev I.V."/>
            <person name="Debuchy R."/>
            <person name="Gladieux P."/>
            <person name="Thoren M.H."/>
            <person name="Johannesson H."/>
        </authorList>
    </citation>
    <scope>NUCLEOTIDE SEQUENCE</scope>
    <source>
        <strain evidence="2">FGSC 1904</strain>
    </source>
</reference>
<gene>
    <name evidence="2" type="ORF">B0T20DRAFT_4331</name>
</gene>